<comment type="caution">
    <text evidence="3">The sequence shown here is derived from an EMBL/GenBank/DDBJ whole genome shotgun (WGS) entry which is preliminary data.</text>
</comment>
<keyword evidence="2" id="KW-0812">Transmembrane</keyword>
<proteinExistence type="predicted"/>
<keyword evidence="2" id="KW-0472">Membrane</keyword>
<dbReference type="AlphaFoldDB" id="X6PFH8"/>
<evidence type="ECO:0000256" key="1">
    <source>
        <dbReference type="SAM" id="MobiDB-lite"/>
    </source>
</evidence>
<feature type="transmembrane region" description="Helical" evidence="2">
    <location>
        <begin position="255"/>
        <end position="275"/>
    </location>
</feature>
<evidence type="ECO:0000313" key="3">
    <source>
        <dbReference type="EMBL" id="ETO36814.1"/>
    </source>
</evidence>
<protein>
    <submittedName>
        <fullName evidence="3">Uncharacterized protein</fullName>
    </submittedName>
</protein>
<keyword evidence="4" id="KW-1185">Reference proteome</keyword>
<feature type="region of interest" description="Disordered" evidence="1">
    <location>
        <begin position="1"/>
        <end position="51"/>
    </location>
</feature>
<organism evidence="3 4">
    <name type="scientific">Reticulomyxa filosa</name>
    <dbReference type="NCBI Taxonomy" id="46433"/>
    <lineage>
        <taxon>Eukaryota</taxon>
        <taxon>Sar</taxon>
        <taxon>Rhizaria</taxon>
        <taxon>Retaria</taxon>
        <taxon>Foraminifera</taxon>
        <taxon>Monothalamids</taxon>
        <taxon>Reticulomyxidae</taxon>
        <taxon>Reticulomyxa</taxon>
    </lineage>
</organism>
<name>X6PFH8_RETFI</name>
<reference evidence="3 4" key="1">
    <citation type="journal article" date="2013" name="Curr. Biol.">
        <title>The Genome of the Foraminiferan Reticulomyxa filosa.</title>
        <authorList>
            <person name="Glockner G."/>
            <person name="Hulsmann N."/>
            <person name="Schleicher M."/>
            <person name="Noegel A.A."/>
            <person name="Eichinger L."/>
            <person name="Gallinger C."/>
            <person name="Pawlowski J."/>
            <person name="Sierra R."/>
            <person name="Euteneuer U."/>
            <person name="Pillet L."/>
            <person name="Moustafa A."/>
            <person name="Platzer M."/>
            <person name="Groth M."/>
            <person name="Szafranski K."/>
            <person name="Schliwa M."/>
        </authorList>
    </citation>
    <scope>NUCLEOTIDE SEQUENCE [LARGE SCALE GENOMIC DNA]</scope>
</reference>
<keyword evidence="2" id="KW-1133">Transmembrane helix</keyword>
<feature type="compositionally biased region" description="Polar residues" evidence="1">
    <location>
        <begin position="33"/>
        <end position="43"/>
    </location>
</feature>
<evidence type="ECO:0000256" key="2">
    <source>
        <dbReference type="SAM" id="Phobius"/>
    </source>
</evidence>
<evidence type="ECO:0000313" key="4">
    <source>
        <dbReference type="Proteomes" id="UP000023152"/>
    </source>
</evidence>
<feature type="non-terminal residue" evidence="3">
    <location>
        <position position="290"/>
    </location>
</feature>
<gene>
    <name evidence="3" type="ORF">RFI_00248</name>
</gene>
<feature type="compositionally biased region" description="Basic and acidic residues" evidence="1">
    <location>
        <begin position="1"/>
        <end position="12"/>
    </location>
</feature>
<dbReference type="Proteomes" id="UP000023152">
    <property type="component" value="Unassembled WGS sequence"/>
</dbReference>
<accession>X6PFH8</accession>
<sequence>MEDHEKVRELKCNTKGSAQSNEVKSRNEMVKRTYSTSEENGSNPKKKAIDPLSMRNGNLIEMNPKNSFTRMEKEIEQVLLEFVQDEQIDYTHCCDDNDTPPLPLPLLSPLPPSCIDDIQINANTDSDDSNKSHNVNVKNFNGRMFGHKECCSFQIELFSFYNIGSSNESDHDSDSDSDHDNDSGKKIAMEIRRMSGDGFVFNLFFSLFMKEMIQKKLVENAPHSNLSTVLDIDYDFAFNPFAFLPDLDEDEKEEAFRCMFVLFYSSILLCVLFFFCKNNAYVVCAFVRNT</sequence>
<dbReference type="EMBL" id="ASPP01000265">
    <property type="protein sequence ID" value="ETO36814.1"/>
    <property type="molecule type" value="Genomic_DNA"/>
</dbReference>